<dbReference type="PANTHER" id="PTHR35561">
    <property type="entry name" value="RNA 2',3'-CYCLIC PHOSPHODIESTERASE"/>
    <property type="match status" value="1"/>
</dbReference>
<reference evidence="2 3" key="2">
    <citation type="journal article" date="2006" name="J. Microbiol. Methods">
        <title>Genomic flank-sequencing of plasposon insertion sites for rapid identification of functional genes.</title>
        <authorList>
            <person name="Leveau J.H."/>
            <person name="Gerards S."/>
            <person name="Fritsche K."/>
            <person name="Zondag G."/>
            <person name="van Veen J.A."/>
        </authorList>
    </citation>
    <scope>NUCLEOTIDE SEQUENCE [LARGE SCALE GENOMIC DNA]</scope>
    <source>
        <strain evidence="2 3">Ter331</strain>
    </source>
</reference>
<dbReference type="GO" id="GO:0004113">
    <property type="term" value="F:2',3'-cyclic-nucleotide 3'-phosphodiesterase activity"/>
    <property type="evidence" value="ECO:0007669"/>
    <property type="project" value="InterPro"/>
</dbReference>
<evidence type="ECO:0000313" key="2">
    <source>
        <dbReference type="EMBL" id="AEK61203.1"/>
    </source>
</evidence>
<keyword evidence="2" id="KW-0436">Ligase</keyword>
<dbReference type="GO" id="GO:0008664">
    <property type="term" value="F:RNA 2',3'-cyclic 3'-phosphodiesterase activity"/>
    <property type="evidence" value="ECO:0007669"/>
    <property type="project" value="InterPro"/>
</dbReference>
<dbReference type="SUPFAM" id="SSF55144">
    <property type="entry name" value="LigT-like"/>
    <property type="match status" value="1"/>
</dbReference>
<dbReference type="AlphaFoldDB" id="G0AB78"/>
<protein>
    <submittedName>
        <fullName evidence="2">2'-5' RNA ligase</fullName>
        <ecNumber evidence="2">6.5.1.-</ecNumber>
    </submittedName>
</protein>
<reference evidence="2 3" key="3">
    <citation type="journal article" date="2008" name="FEMS Microbiol. Ecol.">
        <title>Identification and characterization of genes underlying chitinolysis in Collimonas fungivorans Ter331.</title>
        <authorList>
            <person name="Fritsche K."/>
            <person name="de Boer W."/>
            <person name="Gerards S."/>
            <person name="van den Berg M."/>
            <person name="van Veen J.A."/>
            <person name="Leveau J.H."/>
        </authorList>
    </citation>
    <scope>NUCLEOTIDE SEQUENCE [LARGE SCALE GENOMIC DNA]</scope>
    <source>
        <strain evidence="2 3">Ter331</strain>
    </source>
</reference>
<reference evidence="2 3" key="1">
    <citation type="journal article" date="2004" name="Environ. Microbiol.">
        <title>Phylogeny-function analysis of (meta)genomic libraries: screening for expression of ribosomal RNA genes by large-insert library fluorescent in situ hybridization (LIL-FISH).</title>
        <authorList>
            <person name="Leveau J.H."/>
            <person name="Gerards S."/>
            <person name="de Boer W."/>
            <person name="van Veen J.A."/>
        </authorList>
    </citation>
    <scope>NUCLEOTIDE SEQUENCE [LARGE SCALE GENOMIC DNA]</scope>
    <source>
        <strain evidence="2 3">Ter331</strain>
    </source>
</reference>
<name>G0AB78_COLFT</name>
<dbReference type="InterPro" id="IPR004175">
    <property type="entry name" value="RNA_CPDase"/>
</dbReference>
<organism evidence="2 3">
    <name type="scientific">Collimonas fungivorans (strain Ter331)</name>
    <dbReference type="NCBI Taxonomy" id="1005048"/>
    <lineage>
        <taxon>Bacteria</taxon>
        <taxon>Pseudomonadati</taxon>
        <taxon>Pseudomonadota</taxon>
        <taxon>Betaproteobacteria</taxon>
        <taxon>Burkholderiales</taxon>
        <taxon>Oxalobacteraceae</taxon>
        <taxon>Collimonas</taxon>
    </lineage>
</organism>
<proteinExistence type="predicted"/>
<evidence type="ECO:0000256" key="1">
    <source>
        <dbReference type="ARBA" id="ARBA00022801"/>
    </source>
</evidence>
<dbReference type="PANTHER" id="PTHR35561:SF1">
    <property type="entry name" value="RNA 2',3'-CYCLIC PHOSPHODIESTERASE"/>
    <property type="match status" value="1"/>
</dbReference>
<dbReference type="eggNOG" id="COG1514">
    <property type="taxonomic scope" value="Bacteria"/>
</dbReference>
<dbReference type="InterPro" id="IPR009097">
    <property type="entry name" value="Cyclic_Pdiesterase"/>
</dbReference>
<dbReference type="GO" id="GO:0016874">
    <property type="term" value="F:ligase activity"/>
    <property type="evidence" value="ECO:0007669"/>
    <property type="project" value="UniProtKB-KW"/>
</dbReference>
<keyword evidence="3" id="KW-1185">Reference proteome</keyword>
<reference evidence="2 3" key="5">
    <citation type="journal article" date="2011" name="ISME J.">
        <title>Dual transcriptional profiling of a bacterial/fungal confrontation: Collimonas fungivorans versus Aspergillus niger.</title>
        <authorList>
            <person name="Mela F."/>
            <person name="Fritsche K."/>
            <person name="de Boer W."/>
            <person name="van Veen J.A."/>
            <person name="de Graaff L.H."/>
            <person name="van den Berg M."/>
            <person name="Leveau J.H."/>
        </authorList>
    </citation>
    <scope>NUCLEOTIDE SEQUENCE [LARGE SCALE GENOMIC DNA]</scope>
    <source>
        <strain evidence="2 3">Ter331</strain>
    </source>
</reference>
<sequence length="235" mass="25807">MLVISIRSSARHGVSWIIRRGRAPAVQERRRLISLFMNAPHHMPEQFFLPGFEAPPQPTDRLFFALIPPPDAAAAIARQRGLLRDQYGVRGKPIGIGRLHVTLSHLGDYLSFPQDLVNAAMTAAASIKAAPFEVVFDRAGSFRGRPRNRPLVLLGGDGVGALAAFQQALGGALETAGIGKANAHYTPHVTLLYDNRFIPMQAIEPIAWRTSEFVLVHSLLGQTRHIPLARWPLLP</sequence>
<dbReference type="Pfam" id="PF13563">
    <property type="entry name" value="2_5_RNA_ligase2"/>
    <property type="match status" value="1"/>
</dbReference>
<accession>G0AB78</accession>
<dbReference type="KEGG" id="cfu:CFU_1371"/>
<evidence type="ECO:0000313" key="3">
    <source>
        <dbReference type="Proteomes" id="UP000008392"/>
    </source>
</evidence>
<dbReference type="HOGENOM" id="CLU_081251_2_0_4"/>
<dbReference type="STRING" id="1005048.CFU_1371"/>
<dbReference type="EC" id="6.5.1.-" evidence="2"/>
<reference evidence="2 3" key="4">
    <citation type="journal article" date="2010" name="Environ. Microbiol.">
        <title>The bacterial genus Collimonas: mycophagy, weathering and other adaptive solutions to life in oligotrophic soil environments.</title>
        <authorList>
            <person name="Leveau J.H."/>
            <person name="Uroz S."/>
            <person name="de Boer W."/>
        </authorList>
    </citation>
    <scope>NUCLEOTIDE SEQUENCE [LARGE SCALE GENOMIC DNA]</scope>
    <source>
        <strain evidence="2 3">Ter331</strain>
    </source>
</reference>
<keyword evidence="1" id="KW-0378">Hydrolase</keyword>
<dbReference type="Proteomes" id="UP000008392">
    <property type="component" value="Chromosome"/>
</dbReference>
<gene>
    <name evidence="2" type="ordered locus">CFU_1371</name>
</gene>
<reference evidence="3" key="6">
    <citation type="submission" date="2011-05" db="EMBL/GenBank/DDBJ databases">
        <title>Complete sequence of Collimonas fungivorans Ter331.</title>
        <authorList>
            <person name="Leveau J.H."/>
        </authorList>
    </citation>
    <scope>NUCLEOTIDE SEQUENCE [LARGE SCALE GENOMIC DNA]</scope>
    <source>
        <strain evidence="3">Ter331</strain>
    </source>
</reference>
<dbReference type="Gene3D" id="3.90.1140.10">
    <property type="entry name" value="Cyclic phosphodiesterase"/>
    <property type="match status" value="1"/>
</dbReference>
<dbReference type="EMBL" id="CP002745">
    <property type="protein sequence ID" value="AEK61203.1"/>
    <property type="molecule type" value="Genomic_DNA"/>
</dbReference>